<dbReference type="KEGG" id="amus:LMH87_007358"/>
<dbReference type="Proteomes" id="UP001144673">
    <property type="component" value="Chromosome 1"/>
</dbReference>
<organism evidence="1 2">
    <name type="scientific">Akanthomyces muscarius</name>
    <name type="common">Entomopathogenic fungus</name>
    <name type="synonym">Lecanicillium muscarium</name>
    <dbReference type="NCBI Taxonomy" id="2231603"/>
    <lineage>
        <taxon>Eukaryota</taxon>
        <taxon>Fungi</taxon>
        <taxon>Dikarya</taxon>
        <taxon>Ascomycota</taxon>
        <taxon>Pezizomycotina</taxon>
        <taxon>Sordariomycetes</taxon>
        <taxon>Hypocreomycetidae</taxon>
        <taxon>Hypocreales</taxon>
        <taxon>Cordycipitaceae</taxon>
        <taxon>Akanthomyces</taxon>
    </lineage>
</organism>
<dbReference type="AlphaFoldDB" id="A0A9W8QPJ1"/>
<dbReference type="GeneID" id="80894517"/>
<sequence length="388" mass="42893">MKRQRTLKAAIVAVLFVLTLWGIAPSGILRRRESEKLEAGWEDFQGRLGRGWDDSDFAVGFHLGHSYLTAVAWLRNGTTMNLAKVDGSLEYKLAMEAAINGQAVLPSYEEALAENIDKLADMSESRLGEPIRDFQLAAPWLEIFSYPTQGDDVFTRALRLTRAAANRPPEVLHVSEAVAVNVANGRQHCKESYCVGAGHWGSFRRLCYISLTNDALYSSAQSDSCLHLSWGARAQIDTEAGLNMLDGRNPDTYWAHLQQQMSVTVRHCIGGPCLPTTILASGEAVTNPKVLSILQAVTRGAQAHCDEHPPEPYTNNRGELEPKPTVQLLVSEDAVFAAAKGAAFSMSRHCWNYCESVNITEANNVYWNPDYDDGGYWNPVKKTGPEMY</sequence>
<comment type="caution">
    <text evidence="1">The sequence shown here is derived from an EMBL/GenBank/DDBJ whole genome shotgun (WGS) entry which is preliminary data.</text>
</comment>
<dbReference type="RefSeq" id="XP_056060653.1">
    <property type="nucleotide sequence ID" value="XM_056192432.1"/>
</dbReference>
<evidence type="ECO:0000313" key="1">
    <source>
        <dbReference type="EMBL" id="KAJ4165738.1"/>
    </source>
</evidence>
<reference evidence="1" key="1">
    <citation type="journal article" date="2023" name="Access Microbiol">
        <title>De-novo genome assembly for Akanthomyces muscarius, a biocontrol agent of insect agricultural pests.</title>
        <authorList>
            <person name="Erdos Z."/>
            <person name="Studholme D.J."/>
            <person name="Raymond B."/>
            <person name="Sharma M."/>
        </authorList>
    </citation>
    <scope>NUCLEOTIDE SEQUENCE</scope>
    <source>
        <strain evidence="1">Ve6</strain>
    </source>
</reference>
<accession>A0A9W8QPJ1</accession>
<evidence type="ECO:0000313" key="2">
    <source>
        <dbReference type="Proteomes" id="UP001144673"/>
    </source>
</evidence>
<protein>
    <submittedName>
        <fullName evidence="1">Uncharacterized protein</fullName>
    </submittedName>
</protein>
<gene>
    <name evidence="1" type="ORF">LMH87_007358</name>
</gene>
<name>A0A9W8QPJ1_AKAMU</name>
<proteinExistence type="predicted"/>
<keyword evidence="2" id="KW-1185">Reference proteome</keyword>
<dbReference type="EMBL" id="JAJHUN010000001">
    <property type="protein sequence ID" value="KAJ4165738.1"/>
    <property type="molecule type" value="Genomic_DNA"/>
</dbReference>